<protein>
    <submittedName>
        <fullName evidence="1">Uncharacterized protein</fullName>
    </submittedName>
</protein>
<organism evidence="1 2">
    <name type="scientific">Dorcoceras hygrometricum</name>
    <dbReference type="NCBI Taxonomy" id="472368"/>
    <lineage>
        <taxon>Eukaryota</taxon>
        <taxon>Viridiplantae</taxon>
        <taxon>Streptophyta</taxon>
        <taxon>Embryophyta</taxon>
        <taxon>Tracheophyta</taxon>
        <taxon>Spermatophyta</taxon>
        <taxon>Magnoliopsida</taxon>
        <taxon>eudicotyledons</taxon>
        <taxon>Gunneridae</taxon>
        <taxon>Pentapetalae</taxon>
        <taxon>asterids</taxon>
        <taxon>lamiids</taxon>
        <taxon>Lamiales</taxon>
        <taxon>Gesneriaceae</taxon>
        <taxon>Didymocarpoideae</taxon>
        <taxon>Trichosporeae</taxon>
        <taxon>Loxocarpinae</taxon>
        <taxon>Dorcoceras</taxon>
    </lineage>
</organism>
<dbReference type="Proteomes" id="UP000250235">
    <property type="component" value="Unassembled WGS sequence"/>
</dbReference>
<keyword evidence="2" id="KW-1185">Reference proteome</keyword>
<evidence type="ECO:0000313" key="2">
    <source>
        <dbReference type="Proteomes" id="UP000250235"/>
    </source>
</evidence>
<evidence type="ECO:0000313" key="1">
    <source>
        <dbReference type="EMBL" id="KZV36805.1"/>
    </source>
</evidence>
<sequence>MSGIEIPDPMNLRLCYHELMNPCVHDMVKWQHRGVKDPEALTQLKYQPHKLRAFKNFGVKKPSTQLVKPDRREFGPTALRAGPDYQLLSELV</sequence>
<accession>A0A2Z7BXM1</accession>
<gene>
    <name evidence="1" type="ORF">F511_09496</name>
</gene>
<proteinExistence type="predicted"/>
<reference evidence="1 2" key="1">
    <citation type="journal article" date="2015" name="Proc. Natl. Acad. Sci. U.S.A.">
        <title>The resurrection genome of Boea hygrometrica: A blueprint for survival of dehydration.</title>
        <authorList>
            <person name="Xiao L."/>
            <person name="Yang G."/>
            <person name="Zhang L."/>
            <person name="Yang X."/>
            <person name="Zhao S."/>
            <person name="Ji Z."/>
            <person name="Zhou Q."/>
            <person name="Hu M."/>
            <person name="Wang Y."/>
            <person name="Chen M."/>
            <person name="Xu Y."/>
            <person name="Jin H."/>
            <person name="Xiao X."/>
            <person name="Hu G."/>
            <person name="Bao F."/>
            <person name="Hu Y."/>
            <person name="Wan P."/>
            <person name="Li L."/>
            <person name="Deng X."/>
            <person name="Kuang T."/>
            <person name="Xiang C."/>
            <person name="Zhu J.K."/>
            <person name="Oliver M.J."/>
            <person name="He Y."/>
        </authorList>
    </citation>
    <scope>NUCLEOTIDE SEQUENCE [LARGE SCALE GENOMIC DNA]</scope>
    <source>
        <strain evidence="2">cv. XS01</strain>
    </source>
</reference>
<dbReference type="EMBL" id="KV003213">
    <property type="protein sequence ID" value="KZV36805.1"/>
    <property type="molecule type" value="Genomic_DNA"/>
</dbReference>
<name>A0A2Z7BXM1_9LAMI</name>
<dbReference type="AlphaFoldDB" id="A0A2Z7BXM1"/>